<evidence type="ECO:0000313" key="2">
    <source>
        <dbReference type="Proteomes" id="UP000308600"/>
    </source>
</evidence>
<proteinExistence type="predicted"/>
<keyword evidence="2" id="KW-1185">Reference proteome</keyword>
<organism evidence="1 2">
    <name type="scientific">Pluteus cervinus</name>
    <dbReference type="NCBI Taxonomy" id="181527"/>
    <lineage>
        <taxon>Eukaryota</taxon>
        <taxon>Fungi</taxon>
        <taxon>Dikarya</taxon>
        <taxon>Basidiomycota</taxon>
        <taxon>Agaricomycotina</taxon>
        <taxon>Agaricomycetes</taxon>
        <taxon>Agaricomycetidae</taxon>
        <taxon>Agaricales</taxon>
        <taxon>Pluteineae</taxon>
        <taxon>Pluteaceae</taxon>
        <taxon>Pluteus</taxon>
    </lineage>
</organism>
<gene>
    <name evidence="1" type="ORF">BDN72DRAFT_831432</name>
</gene>
<dbReference type="EMBL" id="ML208261">
    <property type="protein sequence ID" value="TFK75992.1"/>
    <property type="molecule type" value="Genomic_DNA"/>
</dbReference>
<dbReference type="Proteomes" id="UP000308600">
    <property type="component" value="Unassembled WGS sequence"/>
</dbReference>
<name>A0ACD3BEG5_9AGAR</name>
<protein>
    <submittedName>
        <fullName evidence="1">Uncharacterized protein</fullName>
    </submittedName>
</protein>
<reference evidence="1 2" key="1">
    <citation type="journal article" date="2019" name="Nat. Ecol. Evol.">
        <title>Megaphylogeny resolves global patterns of mushroom evolution.</title>
        <authorList>
            <person name="Varga T."/>
            <person name="Krizsan K."/>
            <person name="Foldi C."/>
            <person name="Dima B."/>
            <person name="Sanchez-Garcia M."/>
            <person name="Sanchez-Ramirez S."/>
            <person name="Szollosi G.J."/>
            <person name="Szarkandi J.G."/>
            <person name="Papp V."/>
            <person name="Albert L."/>
            <person name="Andreopoulos W."/>
            <person name="Angelini C."/>
            <person name="Antonin V."/>
            <person name="Barry K.W."/>
            <person name="Bougher N.L."/>
            <person name="Buchanan P."/>
            <person name="Buyck B."/>
            <person name="Bense V."/>
            <person name="Catcheside P."/>
            <person name="Chovatia M."/>
            <person name="Cooper J."/>
            <person name="Damon W."/>
            <person name="Desjardin D."/>
            <person name="Finy P."/>
            <person name="Geml J."/>
            <person name="Haridas S."/>
            <person name="Hughes K."/>
            <person name="Justo A."/>
            <person name="Karasinski D."/>
            <person name="Kautmanova I."/>
            <person name="Kiss B."/>
            <person name="Kocsube S."/>
            <person name="Kotiranta H."/>
            <person name="LaButti K.M."/>
            <person name="Lechner B.E."/>
            <person name="Liimatainen K."/>
            <person name="Lipzen A."/>
            <person name="Lukacs Z."/>
            <person name="Mihaltcheva S."/>
            <person name="Morgado L.N."/>
            <person name="Niskanen T."/>
            <person name="Noordeloos M.E."/>
            <person name="Ohm R.A."/>
            <person name="Ortiz-Santana B."/>
            <person name="Ovrebo C."/>
            <person name="Racz N."/>
            <person name="Riley R."/>
            <person name="Savchenko A."/>
            <person name="Shiryaev A."/>
            <person name="Soop K."/>
            <person name="Spirin V."/>
            <person name="Szebenyi C."/>
            <person name="Tomsovsky M."/>
            <person name="Tulloss R.E."/>
            <person name="Uehling J."/>
            <person name="Grigoriev I.V."/>
            <person name="Vagvolgyi C."/>
            <person name="Papp T."/>
            <person name="Martin F.M."/>
            <person name="Miettinen O."/>
            <person name="Hibbett D.S."/>
            <person name="Nagy L.G."/>
        </authorList>
    </citation>
    <scope>NUCLEOTIDE SEQUENCE [LARGE SCALE GENOMIC DNA]</scope>
    <source>
        <strain evidence="1 2">NL-1719</strain>
    </source>
</reference>
<evidence type="ECO:0000313" key="1">
    <source>
        <dbReference type="EMBL" id="TFK75992.1"/>
    </source>
</evidence>
<accession>A0ACD3BEG5</accession>
<sequence length="196" mass="22845">MARNRKNKTNTQPPSQEIEIPEDEQWRLIRESGILEKARPSSIAPQRSELEEDVEEGMPQLCNEILDAMIYVIPTNFLLLMMEILIHYQYGRRPSLEALWDRMVPSIPILSVFIFYTTRHKRHRRTQFFLFTLATVVGPRMIYLLNRASWTVNMQQCPPLATVWVYCIVQLDLGPAALNLLVVGIFVWLKGLKLSF</sequence>